<feature type="region of interest" description="Disordered" evidence="1">
    <location>
        <begin position="192"/>
        <end position="320"/>
    </location>
</feature>
<accession>A0A1D2M8C0</accession>
<evidence type="ECO:0000313" key="2">
    <source>
        <dbReference type="EMBL" id="ODM89233.1"/>
    </source>
</evidence>
<dbReference type="AlphaFoldDB" id="A0A1D2M8C0"/>
<evidence type="ECO:0000256" key="1">
    <source>
        <dbReference type="SAM" id="MobiDB-lite"/>
    </source>
</evidence>
<feature type="region of interest" description="Disordered" evidence="1">
    <location>
        <begin position="46"/>
        <end position="68"/>
    </location>
</feature>
<proteinExistence type="predicted"/>
<reference evidence="2 3" key="1">
    <citation type="journal article" date="2016" name="Genome Biol. Evol.">
        <title>Gene Family Evolution Reflects Adaptation to Soil Environmental Stressors in the Genome of the Collembolan Orchesella cincta.</title>
        <authorList>
            <person name="Faddeeva-Vakhrusheva A."/>
            <person name="Derks M.F."/>
            <person name="Anvar S.Y."/>
            <person name="Agamennone V."/>
            <person name="Suring W."/>
            <person name="Smit S."/>
            <person name="van Straalen N.M."/>
            <person name="Roelofs D."/>
        </authorList>
    </citation>
    <scope>NUCLEOTIDE SEQUENCE [LARGE SCALE GENOMIC DNA]</scope>
    <source>
        <tissue evidence="2">Mixed pool</tissue>
    </source>
</reference>
<dbReference type="EMBL" id="LJIJ01002785">
    <property type="protein sequence ID" value="ODM89233.1"/>
    <property type="molecule type" value="Genomic_DNA"/>
</dbReference>
<evidence type="ECO:0000313" key="3">
    <source>
        <dbReference type="Proteomes" id="UP000094527"/>
    </source>
</evidence>
<feature type="compositionally biased region" description="Polar residues" evidence="1">
    <location>
        <begin position="53"/>
        <end position="68"/>
    </location>
</feature>
<organism evidence="2 3">
    <name type="scientific">Orchesella cincta</name>
    <name type="common">Springtail</name>
    <name type="synonym">Podura cincta</name>
    <dbReference type="NCBI Taxonomy" id="48709"/>
    <lineage>
        <taxon>Eukaryota</taxon>
        <taxon>Metazoa</taxon>
        <taxon>Ecdysozoa</taxon>
        <taxon>Arthropoda</taxon>
        <taxon>Hexapoda</taxon>
        <taxon>Collembola</taxon>
        <taxon>Entomobryomorpha</taxon>
        <taxon>Entomobryoidea</taxon>
        <taxon>Orchesellidae</taxon>
        <taxon>Orchesellinae</taxon>
        <taxon>Orchesella</taxon>
    </lineage>
</organism>
<protein>
    <submittedName>
        <fullName evidence="2">Uncharacterized protein</fullName>
    </submittedName>
</protein>
<feature type="compositionally biased region" description="Polar residues" evidence="1">
    <location>
        <begin position="221"/>
        <end position="232"/>
    </location>
</feature>
<feature type="non-terminal residue" evidence="2">
    <location>
        <position position="1"/>
    </location>
</feature>
<sequence length="429" mass="46630">QYLVAPTYLLSVIMGEPLQKLTMMGENIQPQSSSSDDVVEISLISSEDDKQESSSIQEINTPNAKNNSETFPKVDPCLLCAQPAVEYDGEGKPIMNQKGREQAPSTIIVASLASSARDSASNPFTGWCESLINNLAGVYTRLEAIKTELKDRMEDGEEIYMREELYSKQNVRYFNFRKLVLGAKFQGTVKGRMFQRNHPQSPSGLTRPTCFDESMFPPNHPGSQSLLKTTNADAEGNGSSSSSSSSSSPAVPPPPSPRKKWKGATSRIPPVASLSQGSSSTTNSLKPAGIGATFDPTRFHRFSKRKPPVPSPLKRNPPNLTPVYIPDTSGFMERCPDSGKITYYSSGATKKARQILSFTPPHKTTSTNAPSVGNSSLFSTCEKSSSSNSFVTTFSNSTLTAGDVKCAKEMEAKIRTLMGPWTRKNLSPI</sequence>
<dbReference type="Proteomes" id="UP000094527">
    <property type="component" value="Unassembled WGS sequence"/>
</dbReference>
<name>A0A1D2M8C0_ORCCI</name>
<gene>
    <name evidence="2" type="ORF">Ocin01_17447</name>
</gene>
<feature type="compositionally biased region" description="Low complexity" evidence="1">
    <location>
        <begin position="239"/>
        <end position="249"/>
    </location>
</feature>
<feature type="compositionally biased region" description="Low complexity" evidence="1">
    <location>
        <begin position="273"/>
        <end position="285"/>
    </location>
</feature>
<keyword evidence="3" id="KW-1185">Reference proteome</keyword>
<feature type="compositionally biased region" description="Polar residues" evidence="1">
    <location>
        <begin position="197"/>
        <end position="206"/>
    </location>
</feature>
<comment type="caution">
    <text evidence="2">The sequence shown here is derived from an EMBL/GenBank/DDBJ whole genome shotgun (WGS) entry which is preliminary data.</text>
</comment>